<dbReference type="PANTHER" id="PTHR34990">
    <property type="entry name" value="UDP-2,3-DIACYLGLUCOSAMINE HYDROLASE-RELATED"/>
    <property type="match status" value="1"/>
</dbReference>
<dbReference type="RefSeq" id="WP_268059633.1">
    <property type="nucleotide sequence ID" value="NZ_JAPQFJ010000001.1"/>
</dbReference>
<evidence type="ECO:0000256" key="4">
    <source>
        <dbReference type="ARBA" id="ARBA00023136"/>
    </source>
</evidence>
<evidence type="ECO:0000256" key="5">
    <source>
        <dbReference type="ARBA" id="ARBA00023211"/>
    </source>
</evidence>
<keyword evidence="2" id="KW-0997">Cell inner membrane</keyword>
<dbReference type="SUPFAM" id="SSF56300">
    <property type="entry name" value="Metallo-dependent phosphatases"/>
    <property type="match status" value="1"/>
</dbReference>
<dbReference type="InterPro" id="IPR043461">
    <property type="entry name" value="LpxH-like"/>
</dbReference>
<evidence type="ECO:0000313" key="8">
    <source>
        <dbReference type="Proteomes" id="UP001144612"/>
    </source>
</evidence>
<gene>
    <name evidence="7" type="ORF">OW729_01520</name>
</gene>
<evidence type="ECO:0000256" key="2">
    <source>
        <dbReference type="ARBA" id="ARBA00022519"/>
    </source>
</evidence>
<keyword evidence="5" id="KW-0464">Manganese</keyword>
<sequence>MFTSKRLSKVFNTSKEIAIDDSSKIALISDCHRGDNTWADDFAHNQNLLFTALNYYYKNGYIYIEIGDGDELWENRKFTEIRQTHSNIFDLMSKFHKDNRLYMIWGNHDIVKRKEKYVKKNLYYYYDTRKKQWKSLFDKIEVYEGLILKYLNTKNKIFVVHGHQGDFINDQLWPISRFLVRYIWRPLTLYLGIKDPTSAAKNYKKKKTIERKIIRWAKARKQMIITGHTHRPMFPSVNEVPYFNDGSCVHPRCITGIEIKNGQIMLIKWSVETKDDGTLYVSRGIISGPKKLEAYF</sequence>
<keyword evidence="1" id="KW-1003">Cell membrane</keyword>
<dbReference type="PANTHER" id="PTHR34990:SF2">
    <property type="entry name" value="BLL8164 PROTEIN"/>
    <property type="match status" value="1"/>
</dbReference>
<dbReference type="Proteomes" id="UP001144612">
    <property type="component" value="Unassembled WGS sequence"/>
</dbReference>
<evidence type="ECO:0000313" key="7">
    <source>
        <dbReference type="EMBL" id="MCY6957278.1"/>
    </source>
</evidence>
<reference evidence="7" key="1">
    <citation type="submission" date="2022-12" db="EMBL/GenBank/DDBJ databases">
        <title>Clostridium sp. nov., isolated from industrial wastewater.</title>
        <authorList>
            <person name="Jiayan W."/>
        </authorList>
    </citation>
    <scope>NUCLEOTIDE SEQUENCE</scope>
    <source>
        <strain evidence="7">ZC22-4</strain>
    </source>
</reference>
<dbReference type="Pfam" id="PF00149">
    <property type="entry name" value="Metallophos"/>
    <property type="match status" value="1"/>
</dbReference>
<keyword evidence="4" id="KW-0472">Membrane</keyword>
<dbReference type="EMBL" id="JAPQFJ010000001">
    <property type="protein sequence ID" value="MCY6957278.1"/>
    <property type="molecule type" value="Genomic_DNA"/>
</dbReference>
<accession>A0ABT4D513</accession>
<organism evidence="7 8">
    <name type="scientific">Clostridium brassicae</name>
    <dbReference type="NCBI Taxonomy" id="2999072"/>
    <lineage>
        <taxon>Bacteria</taxon>
        <taxon>Bacillati</taxon>
        <taxon>Bacillota</taxon>
        <taxon>Clostridia</taxon>
        <taxon>Eubacteriales</taxon>
        <taxon>Clostridiaceae</taxon>
        <taxon>Clostridium</taxon>
    </lineage>
</organism>
<evidence type="ECO:0000256" key="1">
    <source>
        <dbReference type="ARBA" id="ARBA00022475"/>
    </source>
</evidence>
<evidence type="ECO:0000256" key="3">
    <source>
        <dbReference type="ARBA" id="ARBA00022723"/>
    </source>
</evidence>
<dbReference type="Gene3D" id="3.60.21.10">
    <property type="match status" value="1"/>
</dbReference>
<dbReference type="InterPro" id="IPR029052">
    <property type="entry name" value="Metallo-depent_PP-like"/>
</dbReference>
<proteinExistence type="predicted"/>
<evidence type="ECO:0000259" key="6">
    <source>
        <dbReference type="Pfam" id="PF00149"/>
    </source>
</evidence>
<comment type="caution">
    <text evidence="7">The sequence shown here is derived from an EMBL/GenBank/DDBJ whole genome shotgun (WGS) entry which is preliminary data.</text>
</comment>
<name>A0ABT4D513_9CLOT</name>
<keyword evidence="8" id="KW-1185">Reference proteome</keyword>
<dbReference type="InterPro" id="IPR004843">
    <property type="entry name" value="Calcineurin-like_PHP"/>
</dbReference>
<keyword evidence="3" id="KW-0479">Metal-binding</keyword>
<protein>
    <submittedName>
        <fullName evidence="7">Metallophosphoesterase</fullName>
    </submittedName>
</protein>
<feature type="domain" description="Calcineurin-like phosphoesterase" evidence="6">
    <location>
        <begin position="24"/>
        <end position="232"/>
    </location>
</feature>